<dbReference type="InterPro" id="IPR020946">
    <property type="entry name" value="Flavin_mOase-like"/>
</dbReference>
<reference evidence="8" key="1">
    <citation type="journal article" date="2022" name="ISME J.">
        <title>Identification of active gaseous-alkane degraders at natural gas seeps.</title>
        <authorList>
            <person name="Farhan Ul Haque M."/>
            <person name="Hernandez M."/>
            <person name="Crombie A.T."/>
            <person name="Murrell J.C."/>
        </authorList>
    </citation>
    <scope>NUCLEOTIDE SEQUENCE</scope>
    <source>
        <strain evidence="8">ANDR5</strain>
    </source>
</reference>
<comment type="cofactor">
    <cofactor evidence="1">
        <name>FAD</name>
        <dbReference type="ChEBI" id="CHEBI:57692"/>
    </cofactor>
</comment>
<dbReference type="InterPro" id="IPR036188">
    <property type="entry name" value="FAD/NAD-bd_sf"/>
</dbReference>
<keyword evidence="3" id="KW-0285">Flavoprotein</keyword>
<comment type="caution">
    <text evidence="8">The sequence shown here is derived from an EMBL/GenBank/DDBJ whole genome shotgun (WGS) entry which is preliminary data.</text>
</comment>
<keyword evidence="9" id="KW-1185">Reference proteome</keyword>
<evidence type="ECO:0000313" key="9">
    <source>
        <dbReference type="Proteomes" id="UP001139068"/>
    </source>
</evidence>
<evidence type="ECO:0000256" key="2">
    <source>
        <dbReference type="ARBA" id="ARBA00010139"/>
    </source>
</evidence>
<evidence type="ECO:0000256" key="4">
    <source>
        <dbReference type="ARBA" id="ARBA00022827"/>
    </source>
</evidence>
<accession>A0ABS9YWZ8</accession>
<keyword evidence="7" id="KW-0503">Monooxygenase</keyword>
<sequence>MTAVAPDTRGQRAGVDVDVDAIVIGAGFSGVYMLHRLRNMLGLSVRVLETGDGVGGTWYWNRYPGARCDSESYVYCYMFDKELWQQWEYSERYPEQDEIRAYIEHVAERFDLYRDIQFNTRVTAATFDEANGTWTVSTQNGDRLTARFVIAAVGTLSVSNTPKFPGIGSFAGETYHTGCWPHRPVHFVGKRVAVIGTGASAIQAIPRIAQEASELTVFQRTAGYTLPANHGPVPEVVKRARKADYEGIKRRISESAAGFELSFLEKGAAESTQEEVNAELKTRYNQGGFGIWLGGYLDQFFTQDANAKIRKFLEDRIRERVNDPATAELLVPKGYPFGVKRVPLESHYYETFNLPHVHLVDVKSNPIAAITPTGLRLSDGTDYEFDTIVYATGFDALTAPFTNIDFRGRGGRRLEEKWAEGPRTYLGLMSAGFPNLFTITGPQSPSVLSNMTVSIEQHVELVSRIIADMADRGADTVEATREAEDAWVAHNQEVAEATLFPTAATWYMGANIPGKPRVFLPNLDFVGPYRAKCDEIVNNGYEGFVFDATITQEVVA</sequence>
<dbReference type="SUPFAM" id="SSF51905">
    <property type="entry name" value="FAD/NAD(P)-binding domain"/>
    <property type="match status" value="1"/>
</dbReference>
<gene>
    <name evidence="8" type="ORF">K9U37_12845</name>
</gene>
<evidence type="ECO:0000256" key="6">
    <source>
        <dbReference type="ARBA" id="ARBA00023002"/>
    </source>
</evidence>
<protein>
    <submittedName>
        <fullName evidence="8">NAD(P)/FAD-dependent oxidoreductase</fullName>
    </submittedName>
</protein>
<dbReference type="PANTHER" id="PTHR43098:SF3">
    <property type="entry name" value="L-ORNITHINE N(5)-MONOOXYGENASE-RELATED"/>
    <property type="match status" value="1"/>
</dbReference>
<comment type="similarity">
    <text evidence="2">Belongs to the FAD-binding monooxygenase family.</text>
</comment>
<evidence type="ECO:0000256" key="5">
    <source>
        <dbReference type="ARBA" id="ARBA00022857"/>
    </source>
</evidence>
<keyword evidence="6" id="KW-0560">Oxidoreductase</keyword>
<evidence type="ECO:0000256" key="7">
    <source>
        <dbReference type="ARBA" id="ARBA00023033"/>
    </source>
</evidence>
<keyword evidence="4" id="KW-0274">FAD</keyword>
<dbReference type="Pfam" id="PF00743">
    <property type="entry name" value="FMO-like"/>
    <property type="match status" value="1"/>
</dbReference>
<evidence type="ECO:0000256" key="1">
    <source>
        <dbReference type="ARBA" id="ARBA00001974"/>
    </source>
</evidence>
<proteinExistence type="inferred from homology"/>
<evidence type="ECO:0000256" key="3">
    <source>
        <dbReference type="ARBA" id="ARBA00022630"/>
    </source>
</evidence>
<dbReference type="RefSeq" id="WP_243072001.1">
    <property type="nucleotide sequence ID" value="NZ_JAIVFL010000001.1"/>
</dbReference>
<dbReference type="Proteomes" id="UP001139068">
    <property type="component" value="Unassembled WGS sequence"/>
</dbReference>
<evidence type="ECO:0000313" key="8">
    <source>
        <dbReference type="EMBL" id="MCI4675720.1"/>
    </source>
</evidence>
<dbReference type="Gene3D" id="3.50.50.60">
    <property type="entry name" value="FAD/NAD(P)-binding domain"/>
    <property type="match status" value="3"/>
</dbReference>
<dbReference type="InterPro" id="IPR050775">
    <property type="entry name" value="FAD-binding_Monooxygenases"/>
</dbReference>
<dbReference type="EMBL" id="JAIVFL010000001">
    <property type="protein sequence ID" value="MCI4675720.1"/>
    <property type="molecule type" value="Genomic_DNA"/>
</dbReference>
<dbReference type="PANTHER" id="PTHR43098">
    <property type="entry name" value="L-ORNITHINE N(5)-MONOOXYGENASE-RELATED"/>
    <property type="match status" value="1"/>
</dbReference>
<name>A0ABS9YWZ8_9MYCO</name>
<organism evidence="8 9">
    <name type="scientific">Candidatus Mycolicibacterium alkanivorans</name>
    <dbReference type="NCBI Taxonomy" id="2954114"/>
    <lineage>
        <taxon>Bacteria</taxon>
        <taxon>Bacillati</taxon>
        <taxon>Actinomycetota</taxon>
        <taxon>Actinomycetes</taxon>
        <taxon>Mycobacteriales</taxon>
        <taxon>Mycobacteriaceae</taxon>
        <taxon>Mycolicibacterium</taxon>
    </lineage>
</organism>
<keyword evidence="5" id="KW-0521">NADP</keyword>